<feature type="compositionally biased region" description="Acidic residues" evidence="1">
    <location>
        <begin position="181"/>
        <end position="193"/>
    </location>
</feature>
<sequence>MNGRSPNFQNSRFSGGTPTRNQSFGTRQPFYLQPNCNYMSPRGSRPTSPRTNFASPDFIPLGVSSPVSRPRHSWGQRNHSNSSSLSGFSSPPSSNSSLIFSPYNQHGSRGNFRRRGSFNNSNNQGSSSPISAFVDKEALKDPWAELEKKMNLQQRQPIVSPAGQATTVIQDSDSDTSSGLGEEEDEDGEADDL</sequence>
<dbReference type="EMBL" id="GEBQ01027804">
    <property type="protein sequence ID" value="JAT12173.1"/>
    <property type="molecule type" value="Transcribed_RNA"/>
</dbReference>
<feature type="compositionally biased region" description="Polar residues" evidence="1">
    <location>
        <begin position="153"/>
        <end position="170"/>
    </location>
</feature>
<gene>
    <name evidence="3" type="ORF">g.7759</name>
    <name evidence="2" type="ORF">g.7760</name>
</gene>
<organism evidence="2">
    <name type="scientific">Graphocephala atropunctata</name>
    <dbReference type="NCBI Taxonomy" id="36148"/>
    <lineage>
        <taxon>Eukaryota</taxon>
        <taxon>Metazoa</taxon>
        <taxon>Ecdysozoa</taxon>
        <taxon>Arthropoda</taxon>
        <taxon>Hexapoda</taxon>
        <taxon>Insecta</taxon>
        <taxon>Pterygota</taxon>
        <taxon>Neoptera</taxon>
        <taxon>Paraneoptera</taxon>
        <taxon>Hemiptera</taxon>
        <taxon>Auchenorrhyncha</taxon>
        <taxon>Membracoidea</taxon>
        <taxon>Cicadellidae</taxon>
        <taxon>Cicadellinae</taxon>
        <taxon>Cicadellini</taxon>
        <taxon>Graphocephala</taxon>
    </lineage>
</organism>
<dbReference type="AlphaFoldDB" id="A0A1B6KL52"/>
<feature type="compositionally biased region" description="Polar residues" evidence="1">
    <location>
        <begin position="45"/>
        <end position="54"/>
    </location>
</feature>
<feature type="region of interest" description="Disordered" evidence="1">
    <location>
        <begin position="153"/>
        <end position="193"/>
    </location>
</feature>
<protein>
    <submittedName>
        <fullName evidence="2">Uncharacterized protein</fullName>
    </submittedName>
</protein>
<evidence type="ECO:0000256" key="1">
    <source>
        <dbReference type="SAM" id="MobiDB-lite"/>
    </source>
</evidence>
<feature type="compositionally biased region" description="Polar residues" evidence="1">
    <location>
        <begin position="1"/>
        <end position="26"/>
    </location>
</feature>
<proteinExistence type="predicted"/>
<dbReference type="EMBL" id="GEBQ01002120">
    <property type="protein sequence ID" value="JAT37857.1"/>
    <property type="molecule type" value="Transcribed_RNA"/>
</dbReference>
<feature type="region of interest" description="Disordered" evidence="1">
    <location>
        <begin position="1"/>
        <end position="133"/>
    </location>
</feature>
<feature type="compositionally biased region" description="Low complexity" evidence="1">
    <location>
        <begin position="80"/>
        <end position="101"/>
    </location>
</feature>
<name>A0A1B6KL52_9HEMI</name>
<evidence type="ECO:0000313" key="3">
    <source>
        <dbReference type="EMBL" id="JAT37857.1"/>
    </source>
</evidence>
<evidence type="ECO:0000313" key="2">
    <source>
        <dbReference type="EMBL" id="JAT12173.1"/>
    </source>
</evidence>
<reference evidence="2" key="1">
    <citation type="submission" date="2015-11" db="EMBL/GenBank/DDBJ databases">
        <title>De novo transcriptome assembly of four potential Pierce s Disease insect vectors from Arizona vineyards.</title>
        <authorList>
            <person name="Tassone E.E."/>
        </authorList>
    </citation>
    <scope>NUCLEOTIDE SEQUENCE</scope>
</reference>
<accession>A0A1B6KL52</accession>
<feature type="compositionally biased region" description="Low complexity" evidence="1">
    <location>
        <begin position="117"/>
        <end position="128"/>
    </location>
</feature>